<accession>A0A382P676</accession>
<proteinExistence type="predicted"/>
<protein>
    <submittedName>
        <fullName evidence="1">Uncharacterized protein</fullName>
    </submittedName>
</protein>
<name>A0A382P676_9ZZZZ</name>
<dbReference type="AlphaFoldDB" id="A0A382P676"/>
<reference evidence="1" key="1">
    <citation type="submission" date="2018-05" db="EMBL/GenBank/DDBJ databases">
        <authorList>
            <person name="Lanie J.A."/>
            <person name="Ng W.-L."/>
            <person name="Kazmierczak K.M."/>
            <person name="Andrzejewski T.M."/>
            <person name="Davidsen T.M."/>
            <person name="Wayne K.J."/>
            <person name="Tettelin H."/>
            <person name="Glass J.I."/>
            <person name="Rusch D."/>
            <person name="Podicherti R."/>
            <person name="Tsui H.-C.T."/>
            <person name="Winkler M.E."/>
        </authorList>
    </citation>
    <scope>NUCLEOTIDE SEQUENCE</scope>
</reference>
<sequence length="130" mass="14032">MGIAVSDWRLARSTSQEGALGVVSGTSINSVLARRLQLGDIGGHMRRALEHFPVPKIAEDILNTYYRAGGKGAEETFKLAPMYKIKTSLAGLRLTVAANFVEVFLAKEGHDGKVGINFLEKIQIPHLASA</sequence>
<feature type="non-terminal residue" evidence="1">
    <location>
        <position position="130"/>
    </location>
</feature>
<evidence type="ECO:0000313" key="1">
    <source>
        <dbReference type="EMBL" id="SVC68115.1"/>
    </source>
</evidence>
<organism evidence="1">
    <name type="scientific">marine metagenome</name>
    <dbReference type="NCBI Taxonomy" id="408172"/>
    <lineage>
        <taxon>unclassified sequences</taxon>
        <taxon>metagenomes</taxon>
        <taxon>ecological metagenomes</taxon>
    </lineage>
</organism>
<gene>
    <name evidence="1" type="ORF">METZ01_LOCUS320969</name>
</gene>
<dbReference type="EMBL" id="UINC01104733">
    <property type="protein sequence ID" value="SVC68115.1"/>
    <property type="molecule type" value="Genomic_DNA"/>
</dbReference>